<evidence type="ECO:0000256" key="1">
    <source>
        <dbReference type="ARBA" id="ARBA00001231"/>
    </source>
</evidence>
<evidence type="ECO:0000259" key="8">
    <source>
        <dbReference type="Pfam" id="PF00728"/>
    </source>
</evidence>
<dbReference type="AlphaFoldDB" id="A0AAW0DAC6"/>
<dbReference type="Pfam" id="PF00728">
    <property type="entry name" value="Glyco_hydro_20"/>
    <property type="match status" value="1"/>
</dbReference>
<dbReference type="InterPro" id="IPR015883">
    <property type="entry name" value="Glyco_hydro_20_cat"/>
</dbReference>
<keyword evidence="7" id="KW-0732">Signal</keyword>
<feature type="active site" description="Proton donor" evidence="6">
    <location>
        <position position="334"/>
    </location>
</feature>
<dbReference type="InterPro" id="IPR025705">
    <property type="entry name" value="Beta_hexosaminidase_sua/sub"/>
</dbReference>
<protein>
    <recommendedName>
        <fullName evidence="3">beta-N-acetylhexosaminidase</fullName>
        <ecNumber evidence="3">3.2.1.52</ecNumber>
    </recommendedName>
</protein>
<evidence type="ECO:0000256" key="7">
    <source>
        <dbReference type="SAM" id="SignalP"/>
    </source>
</evidence>
<proteinExistence type="inferred from homology"/>
<feature type="signal peptide" evidence="7">
    <location>
        <begin position="1"/>
        <end position="20"/>
    </location>
</feature>
<feature type="domain" description="Glycoside hydrolase family 20 catalytic" evidence="8">
    <location>
        <begin position="174"/>
        <end position="337"/>
    </location>
</feature>
<dbReference type="Proteomes" id="UP001362999">
    <property type="component" value="Unassembled WGS sequence"/>
</dbReference>
<dbReference type="InterPro" id="IPR029018">
    <property type="entry name" value="Hex-like_dom2"/>
</dbReference>
<dbReference type="GO" id="GO:0005975">
    <property type="term" value="P:carbohydrate metabolic process"/>
    <property type="evidence" value="ECO:0007669"/>
    <property type="project" value="InterPro"/>
</dbReference>
<evidence type="ECO:0000256" key="4">
    <source>
        <dbReference type="ARBA" id="ARBA00022801"/>
    </source>
</evidence>
<dbReference type="InterPro" id="IPR017853">
    <property type="entry name" value="GH"/>
</dbReference>
<evidence type="ECO:0000259" key="9">
    <source>
        <dbReference type="Pfam" id="PF02838"/>
    </source>
</evidence>
<dbReference type="Pfam" id="PF02838">
    <property type="entry name" value="Glyco_hydro_20b"/>
    <property type="match status" value="1"/>
</dbReference>
<evidence type="ECO:0000313" key="11">
    <source>
        <dbReference type="Proteomes" id="UP001362999"/>
    </source>
</evidence>
<dbReference type="GO" id="GO:0004563">
    <property type="term" value="F:beta-N-acetylhexosaminidase activity"/>
    <property type="evidence" value="ECO:0007669"/>
    <property type="project" value="UniProtKB-EC"/>
</dbReference>
<reference evidence="10 11" key="1">
    <citation type="journal article" date="2024" name="J Genomics">
        <title>Draft genome sequencing and assembly of Favolaschia claudopus CIRM-BRFM 2984 isolated from oak limbs.</title>
        <authorList>
            <person name="Navarro D."/>
            <person name="Drula E."/>
            <person name="Chaduli D."/>
            <person name="Cazenave R."/>
            <person name="Ahrendt S."/>
            <person name="Wang J."/>
            <person name="Lipzen A."/>
            <person name="Daum C."/>
            <person name="Barry K."/>
            <person name="Grigoriev I.V."/>
            <person name="Favel A."/>
            <person name="Rosso M.N."/>
            <person name="Martin F."/>
        </authorList>
    </citation>
    <scope>NUCLEOTIDE SEQUENCE [LARGE SCALE GENOMIC DNA]</scope>
    <source>
        <strain evidence="10 11">CIRM-BRFM 2984</strain>
    </source>
</reference>
<keyword evidence="5" id="KW-0326">Glycosidase</keyword>
<evidence type="ECO:0000256" key="6">
    <source>
        <dbReference type="PIRSR" id="PIRSR625705-1"/>
    </source>
</evidence>
<gene>
    <name evidence="10" type="ORF">R3P38DRAFT_3307050</name>
</gene>
<evidence type="ECO:0000256" key="5">
    <source>
        <dbReference type="ARBA" id="ARBA00023295"/>
    </source>
</evidence>
<keyword evidence="11" id="KW-1185">Reference proteome</keyword>
<feature type="domain" description="Beta-hexosaminidase bacterial type N-terminal" evidence="9">
    <location>
        <begin position="74"/>
        <end position="155"/>
    </location>
</feature>
<name>A0AAW0DAC6_9AGAR</name>
<dbReference type="EC" id="3.2.1.52" evidence="3"/>
<dbReference type="EMBL" id="JAWWNJ010000009">
    <property type="protein sequence ID" value="KAK7048114.1"/>
    <property type="molecule type" value="Genomic_DNA"/>
</dbReference>
<evidence type="ECO:0000256" key="2">
    <source>
        <dbReference type="ARBA" id="ARBA00006285"/>
    </source>
</evidence>
<comment type="catalytic activity">
    <reaction evidence="1">
        <text>Hydrolysis of terminal non-reducing N-acetyl-D-hexosamine residues in N-acetyl-beta-D-hexosaminides.</text>
        <dbReference type="EC" id="3.2.1.52"/>
    </reaction>
</comment>
<keyword evidence="4" id="KW-0378">Hydrolase</keyword>
<dbReference type="PRINTS" id="PR00738">
    <property type="entry name" value="GLHYDRLASE20"/>
</dbReference>
<dbReference type="CDD" id="cd06564">
    <property type="entry name" value="GH20_DspB_LnbB-like"/>
    <property type="match status" value="1"/>
</dbReference>
<accession>A0AAW0DAC6</accession>
<dbReference type="InterPro" id="IPR052764">
    <property type="entry name" value="GH20_Enzymes"/>
</dbReference>
<dbReference type="Gene3D" id="3.20.20.80">
    <property type="entry name" value="Glycosidases"/>
    <property type="match status" value="1"/>
</dbReference>
<dbReference type="SUPFAM" id="SSF51445">
    <property type="entry name" value="(Trans)glycosidases"/>
    <property type="match status" value="1"/>
</dbReference>
<comment type="similarity">
    <text evidence="2">Belongs to the glycosyl hydrolase 20 family.</text>
</comment>
<dbReference type="SUPFAM" id="SSF55545">
    <property type="entry name" value="beta-N-acetylhexosaminidase-like domain"/>
    <property type="match status" value="1"/>
</dbReference>
<sequence>MYPLPLIAAALATAATIAQAKTLLSIPTFDFNSTSPAASFSLSKLTHVLVDSRFQHTVDTEGQTLIPPSLLAFGRTFAQDLQELGLNGVLVQVSSSPQHNSIFLTISNDRFLDAAGRHTSEGYRLTVSADGIVIAGASPLGAFWGTRTVMQLAKLGNMILPTGTGSDAPGWGTRGVMLDAGRHFYPPQFLTEICAYLSFFKQNTFHVHLSDNLFNNVDIYSRERSLDLYAAFRLNSDDEAVEGLVRPYRFNESYTREVFDWVQGECAARGVTIIPELEAPGHALVIAQWKPELALDDLSLLNISHPDTIPTIQTIWRTFLPWFHSKTVHIGADEYDASLANDYILFVNTLSSSILSASNKAIRIWGTNEPSNTSTISRNITIQHWEFFEDDPLTLLRQSYTLLNSDDAFYIVGKWSGSYPQQLNLTRIFAGNPAGGPFAPFVFDTHNASNNPRRDDPRVIGHVAAQWNDYGPNATTVHEAYYAWRDALPALADKQWGGVLTREEYDSIFADLHSIIPGQNLDRKVKSKGNVILRYDFSTLSDGQIKDTSGNGYDATCVGCSIHAGGVLSFSSPTSRLTTPLSSKGRNYTLTLSINPSSLARTGSPILSGADSTLVLGNGTLPFLGLLSGNQAYMLNYTLPRDVWTDLTLIGRGNATFLKAGFGGPEMQFLAILGINGESFQWQPIAIEAPIAQIGGGGFLGSVKKFELLASA</sequence>
<dbReference type="PANTHER" id="PTHR43678">
    <property type="entry name" value="PUTATIVE (AFU_ORTHOLOGUE AFUA_2G00640)-RELATED"/>
    <property type="match status" value="1"/>
</dbReference>
<dbReference type="SUPFAM" id="SSF49899">
    <property type="entry name" value="Concanavalin A-like lectins/glucanases"/>
    <property type="match status" value="1"/>
</dbReference>
<dbReference type="InterPro" id="IPR013320">
    <property type="entry name" value="ConA-like_dom_sf"/>
</dbReference>
<comment type="caution">
    <text evidence="10">The sequence shown here is derived from an EMBL/GenBank/DDBJ whole genome shotgun (WGS) entry which is preliminary data.</text>
</comment>
<organism evidence="10 11">
    <name type="scientific">Favolaschia claudopus</name>
    <dbReference type="NCBI Taxonomy" id="2862362"/>
    <lineage>
        <taxon>Eukaryota</taxon>
        <taxon>Fungi</taxon>
        <taxon>Dikarya</taxon>
        <taxon>Basidiomycota</taxon>
        <taxon>Agaricomycotina</taxon>
        <taxon>Agaricomycetes</taxon>
        <taxon>Agaricomycetidae</taxon>
        <taxon>Agaricales</taxon>
        <taxon>Marasmiineae</taxon>
        <taxon>Mycenaceae</taxon>
        <taxon>Favolaschia</taxon>
    </lineage>
</organism>
<evidence type="ECO:0000256" key="3">
    <source>
        <dbReference type="ARBA" id="ARBA00012663"/>
    </source>
</evidence>
<feature type="chain" id="PRO_5043776886" description="beta-N-acetylhexosaminidase" evidence="7">
    <location>
        <begin position="21"/>
        <end position="712"/>
    </location>
</feature>
<dbReference type="InterPro" id="IPR015882">
    <property type="entry name" value="HEX_bac_N"/>
</dbReference>
<dbReference type="PANTHER" id="PTHR43678:SF1">
    <property type="entry name" value="BETA-N-ACETYLHEXOSAMINIDASE"/>
    <property type="match status" value="1"/>
</dbReference>
<evidence type="ECO:0000313" key="10">
    <source>
        <dbReference type="EMBL" id="KAK7048114.1"/>
    </source>
</evidence>
<dbReference type="Gene3D" id="3.30.379.10">
    <property type="entry name" value="Chitobiase/beta-hexosaminidase domain 2-like"/>
    <property type="match status" value="1"/>
</dbReference>